<comment type="caution">
    <text evidence="2">The sequence shown here is derived from an EMBL/GenBank/DDBJ whole genome shotgun (WGS) entry which is preliminary data.</text>
</comment>
<dbReference type="AlphaFoldDB" id="A0A167EJW0"/>
<sequence>MGDKKRIEVTFDTDKHADILAAMKKFGNSAGFLKFAATHYINSLQNNNSSSSPETYIQSPQNQQQSDRRRLPPGFGGQAISTRLNE</sequence>
<dbReference type="Proteomes" id="UP000077134">
    <property type="component" value="Unassembled WGS sequence"/>
</dbReference>
<accession>A0A167EJW0</accession>
<keyword evidence="3" id="KW-1185">Reference proteome</keyword>
<dbReference type="KEGG" id="pcx:LPB68_21990"/>
<evidence type="ECO:0000256" key="1">
    <source>
        <dbReference type="SAM" id="MobiDB-lite"/>
    </source>
</evidence>
<evidence type="ECO:0000313" key="2">
    <source>
        <dbReference type="EMBL" id="OAB75615.1"/>
    </source>
</evidence>
<evidence type="ECO:0000313" key="3">
    <source>
        <dbReference type="Proteomes" id="UP000077134"/>
    </source>
</evidence>
<dbReference type="RefSeq" id="WP_068657048.1">
    <property type="nucleotide sequence ID" value="NZ_CP017773.1"/>
</dbReference>
<feature type="compositionally biased region" description="Polar residues" evidence="1">
    <location>
        <begin position="53"/>
        <end position="65"/>
    </location>
</feature>
<gene>
    <name evidence="2" type="ORF">PNBC_08280</name>
</gene>
<reference evidence="2 3" key="1">
    <citation type="submission" date="2016-02" db="EMBL/GenBank/DDBJ databases">
        <title>Paenibacillus sp. LPB0068, isolated from Crassostrea gigas.</title>
        <authorList>
            <person name="Shin S.-K."/>
            <person name="Yi H."/>
        </authorList>
    </citation>
    <scope>NUCLEOTIDE SEQUENCE [LARGE SCALE GENOMIC DNA]</scope>
    <source>
        <strain evidence="2 3">LPB0068</strain>
    </source>
</reference>
<dbReference type="EMBL" id="LSFN01000007">
    <property type="protein sequence ID" value="OAB75615.1"/>
    <property type="molecule type" value="Genomic_DNA"/>
</dbReference>
<name>A0A167EJW0_9BACL</name>
<protein>
    <submittedName>
        <fullName evidence="2">Uncharacterized protein</fullName>
    </submittedName>
</protein>
<organism evidence="2 3">
    <name type="scientific">Paenibacillus crassostreae</name>
    <dbReference type="NCBI Taxonomy" id="1763538"/>
    <lineage>
        <taxon>Bacteria</taxon>
        <taxon>Bacillati</taxon>
        <taxon>Bacillota</taxon>
        <taxon>Bacilli</taxon>
        <taxon>Bacillales</taxon>
        <taxon>Paenibacillaceae</taxon>
        <taxon>Paenibacillus</taxon>
    </lineage>
</organism>
<feature type="region of interest" description="Disordered" evidence="1">
    <location>
        <begin position="45"/>
        <end position="86"/>
    </location>
</feature>
<proteinExistence type="predicted"/>